<organism evidence="2 4">
    <name type="scientific">Paraburkholderia ginsengiterrae</name>
    <dbReference type="NCBI Taxonomy" id="1462993"/>
    <lineage>
        <taxon>Bacteria</taxon>
        <taxon>Pseudomonadati</taxon>
        <taxon>Pseudomonadota</taxon>
        <taxon>Betaproteobacteria</taxon>
        <taxon>Burkholderiales</taxon>
        <taxon>Burkholderiaceae</taxon>
        <taxon>Paraburkholderia</taxon>
    </lineage>
</organism>
<dbReference type="RefSeq" id="WP_064270476.1">
    <property type="nucleotide sequence ID" value="NZ_LXJZ01000198.1"/>
</dbReference>
<accession>A0A1A9N7L0</accession>
<dbReference type="Proteomes" id="UP000077961">
    <property type="component" value="Unassembled WGS sequence"/>
</dbReference>
<reference evidence="3 4" key="1">
    <citation type="submission" date="2016-04" db="EMBL/GenBank/DDBJ databases">
        <title>Reclassification of Paraburkholderia panaciterrae (Farh et al. 2015) Dobritsa &amp; Samadpour 2016 as a later homotypic synonym of Paraburkholderia ginsengiterrae (Farh et al. 2015) Dobritsa &amp; Samadpour 2016.</title>
        <authorList>
            <person name="Dobritsa A.P."/>
            <person name="Kutumbaka K."/>
            <person name="Samadpour M."/>
        </authorList>
    </citation>
    <scope>NUCLEOTIDE SEQUENCE [LARGE SCALE GENOMIC DNA]</scope>
    <source>
        <strain evidence="2 4">DCY85</strain>
        <strain evidence="1 3">DCY85-1</strain>
    </source>
</reference>
<comment type="caution">
    <text evidence="2">The sequence shown here is derived from an EMBL/GenBank/DDBJ whole genome shotgun (WGS) entry which is preliminary data.</text>
</comment>
<gene>
    <name evidence="1" type="ORF">A6V36_08835</name>
    <name evidence="2" type="ORF">A6V37_03170</name>
</gene>
<dbReference type="AlphaFoldDB" id="A0A1A9N7L0"/>
<dbReference type="EMBL" id="LXJZ01000198">
    <property type="protein sequence ID" value="OAJ54928.1"/>
    <property type="molecule type" value="Genomic_DNA"/>
</dbReference>
<proteinExistence type="predicted"/>
<dbReference type="EMBL" id="LXKA01000221">
    <property type="protein sequence ID" value="OAJ61112.1"/>
    <property type="molecule type" value="Genomic_DNA"/>
</dbReference>
<keyword evidence="3" id="KW-1185">Reference proteome</keyword>
<evidence type="ECO:0000313" key="3">
    <source>
        <dbReference type="Proteomes" id="UP000077961"/>
    </source>
</evidence>
<evidence type="ECO:0000313" key="2">
    <source>
        <dbReference type="EMBL" id="OAJ61112.1"/>
    </source>
</evidence>
<dbReference type="Proteomes" id="UP000078116">
    <property type="component" value="Unassembled WGS sequence"/>
</dbReference>
<sequence>MDANGVSHAHISLTGSPTFDFTEGRSTFVAYKLPEVEANTVEVDTYVSSDLLPLATVFRPRVLFLDAGLKEVGDGKLDPMEKGSKFLGDAYYFATTPIPPSAKYIVVYAASSANTDRLVARSANGSLYGLPNAYEGDISIILK</sequence>
<evidence type="ECO:0000313" key="4">
    <source>
        <dbReference type="Proteomes" id="UP000078116"/>
    </source>
</evidence>
<name>A0A1A9N7L0_9BURK</name>
<dbReference type="STRING" id="1462993.A6V36_08835"/>
<evidence type="ECO:0000313" key="1">
    <source>
        <dbReference type="EMBL" id="OAJ54928.1"/>
    </source>
</evidence>
<protein>
    <submittedName>
        <fullName evidence="2">Uncharacterized protein</fullName>
    </submittedName>
</protein>